<keyword evidence="1" id="KW-0472">Membrane</keyword>
<keyword evidence="1" id="KW-0812">Transmembrane</keyword>
<dbReference type="STRING" id="47428.A0A284QZ29"/>
<evidence type="ECO:0000313" key="3">
    <source>
        <dbReference type="Proteomes" id="UP000219338"/>
    </source>
</evidence>
<keyword evidence="3" id="KW-1185">Reference proteome</keyword>
<gene>
    <name evidence="2" type="ORF">ARMOST_05040</name>
</gene>
<dbReference type="AlphaFoldDB" id="A0A284QZ29"/>
<name>A0A284QZ29_ARMOS</name>
<reference evidence="3" key="1">
    <citation type="journal article" date="2017" name="Nat. Ecol. Evol.">
        <title>Genome expansion and lineage-specific genetic innovations in the forest pathogenic fungi Armillaria.</title>
        <authorList>
            <person name="Sipos G."/>
            <person name="Prasanna A.N."/>
            <person name="Walter M.C."/>
            <person name="O'Connor E."/>
            <person name="Balint B."/>
            <person name="Krizsan K."/>
            <person name="Kiss B."/>
            <person name="Hess J."/>
            <person name="Varga T."/>
            <person name="Slot J."/>
            <person name="Riley R."/>
            <person name="Boka B."/>
            <person name="Rigling D."/>
            <person name="Barry K."/>
            <person name="Lee J."/>
            <person name="Mihaltcheva S."/>
            <person name="LaButti K."/>
            <person name="Lipzen A."/>
            <person name="Waldron R."/>
            <person name="Moloney N.M."/>
            <person name="Sperisen C."/>
            <person name="Kredics L."/>
            <person name="Vagvoelgyi C."/>
            <person name="Patrignani A."/>
            <person name="Fitzpatrick D."/>
            <person name="Nagy I."/>
            <person name="Doyle S."/>
            <person name="Anderson J.B."/>
            <person name="Grigoriev I.V."/>
            <person name="Gueldener U."/>
            <person name="Muensterkoetter M."/>
            <person name="Nagy L.G."/>
        </authorList>
    </citation>
    <scope>NUCLEOTIDE SEQUENCE [LARGE SCALE GENOMIC DNA]</scope>
    <source>
        <strain evidence="3">C18/9</strain>
    </source>
</reference>
<protein>
    <submittedName>
        <fullName evidence="2">Uncharacterized protein</fullName>
    </submittedName>
</protein>
<feature type="transmembrane region" description="Helical" evidence="1">
    <location>
        <begin position="26"/>
        <end position="43"/>
    </location>
</feature>
<proteinExistence type="predicted"/>
<dbReference type="EMBL" id="FUEG01000003">
    <property type="protein sequence ID" value="SJL01717.1"/>
    <property type="molecule type" value="Genomic_DNA"/>
</dbReference>
<sequence>MSTDLDNDTDRGEKKKQIYLTVPPRLLVLPPAFFIVGSLLGFIRGTRSASLKFLAENAHRPPRTLQGWYFYNKTKNYKVLLAGSTGAVKEGVKLAIVGAGWAGIEEGFEMKGWPGKEIAAGTGTAAVISALYRLGWHTSGRTIALGAIMGGMMQALFAGRQYVEEHQKLETEGDSPSAE</sequence>
<accession>A0A284QZ29</accession>
<dbReference type="Proteomes" id="UP000219338">
    <property type="component" value="Unassembled WGS sequence"/>
</dbReference>
<evidence type="ECO:0000313" key="2">
    <source>
        <dbReference type="EMBL" id="SJL01717.1"/>
    </source>
</evidence>
<dbReference type="OrthoDB" id="5584028at2759"/>
<dbReference type="PANTHER" id="PTHR37852:SF1">
    <property type="entry name" value="HIG1 DOMAIN-CONTAINING PROTEIN"/>
    <property type="match status" value="1"/>
</dbReference>
<evidence type="ECO:0000256" key="1">
    <source>
        <dbReference type="SAM" id="Phobius"/>
    </source>
</evidence>
<organism evidence="2 3">
    <name type="scientific">Armillaria ostoyae</name>
    <name type="common">Armillaria root rot fungus</name>
    <dbReference type="NCBI Taxonomy" id="47428"/>
    <lineage>
        <taxon>Eukaryota</taxon>
        <taxon>Fungi</taxon>
        <taxon>Dikarya</taxon>
        <taxon>Basidiomycota</taxon>
        <taxon>Agaricomycotina</taxon>
        <taxon>Agaricomycetes</taxon>
        <taxon>Agaricomycetidae</taxon>
        <taxon>Agaricales</taxon>
        <taxon>Marasmiineae</taxon>
        <taxon>Physalacriaceae</taxon>
        <taxon>Armillaria</taxon>
    </lineage>
</organism>
<dbReference type="PANTHER" id="PTHR37852">
    <property type="entry name" value="YALI0B21208P"/>
    <property type="match status" value="1"/>
</dbReference>
<keyword evidence="1" id="KW-1133">Transmembrane helix</keyword>
<dbReference type="OMA" id="VRGWYLY"/>